<organism evidence="2 3">
    <name type="scientific">Patulibacter brassicae</name>
    <dbReference type="NCBI Taxonomy" id="1705717"/>
    <lineage>
        <taxon>Bacteria</taxon>
        <taxon>Bacillati</taxon>
        <taxon>Actinomycetota</taxon>
        <taxon>Thermoleophilia</taxon>
        <taxon>Solirubrobacterales</taxon>
        <taxon>Patulibacteraceae</taxon>
        <taxon>Patulibacter</taxon>
    </lineage>
</organism>
<proteinExistence type="inferred from homology"/>
<keyword evidence="3" id="KW-1185">Reference proteome</keyword>
<dbReference type="InterPro" id="IPR049874">
    <property type="entry name" value="ROK_cs"/>
</dbReference>
<dbReference type="Gene3D" id="3.30.420.40">
    <property type="match status" value="2"/>
</dbReference>
<comment type="similarity">
    <text evidence="1">Belongs to the ROK (NagC/XylR) family.</text>
</comment>
<dbReference type="SUPFAM" id="SSF53067">
    <property type="entry name" value="Actin-like ATPase domain"/>
    <property type="match status" value="1"/>
</dbReference>
<reference evidence="2 3" key="1">
    <citation type="submission" date="2023-11" db="EMBL/GenBank/DDBJ databases">
        <authorList>
            <person name="Xu M."/>
            <person name="Jiang T."/>
        </authorList>
    </citation>
    <scope>NUCLEOTIDE SEQUENCE [LARGE SCALE GENOMIC DNA]</scope>
    <source>
        <strain evidence="2 3">SD</strain>
    </source>
</reference>
<dbReference type="PANTHER" id="PTHR18964:SF173">
    <property type="entry name" value="GLUCOKINASE"/>
    <property type="match status" value="1"/>
</dbReference>
<comment type="caution">
    <text evidence="2">The sequence shown here is derived from an EMBL/GenBank/DDBJ whole genome shotgun (WGS) entry which is preliminary data.</text>
</comment>
<dbReference type="RefSeq" id="WP_319953519.1">
    <property type="nucleotide sequence ID" value="NZ_JAXAVX010000002.1"/>
</dbReference>
<evidence type="ECO:0000313" key="2">
    <source>
        <dbReference type="EMBL" id="MDX8151369.1"/>
    </source>
</evidence>
<dbReference type="Proteomes" id="UP001277761">
    <property type="component" value="Unassembled WGS sequence"/>
</dbReference>
<evidence type="ECO:0000256" key="1">
    <source>
        <dbReference type="ARBA" id="ARBA00006479"/>
    </source>
</evidence>
<dbReference type="PANTHER" id="PTHR18964">
    <property type="entry name" value="ROK (REPRESSOR, ORF, KINASE) FAMILY"/>
    <property type="match status" value="1"/>
</dbReference>
<evidence type="ECO:0000313" key="3">
    <source>
        <dbReference type="Proteomes" id="UP001277761"/>
    </source>
</evidence>
<dbReference type="EMBL" id="JAXAVX010000002">
    <property type="protein sequence ID" value="MDX8151369.1"/>
    <property type="molecule type" value="Genomic_DNA"/>
</dbReference>
<dbReference type="InterPro" id="IPR000600">
    <property type="entry name" value="ROK"/>
</dbReference>
<name>A0ABU4VJU0_9ACTN</name>
<accession>A0ABU4VJU0</accession>
<dbReference type="PROSITE" id="PS01125">
    <property type="entry name" value="ROK"/>
    <property type="match status" value="1"/>
</dbReference>
<protein>
    <submittedName>
        <fullName evidence="2">ROK family protein</fullName>
    </submittedName>
</protein>
<dbReference type="InterPro" id="IPR043129">
    <property type="entry name" value="ATPase_NBD"/>
</dbReference>
<dbReference type="Pfam" id="PF00480">
    <property type="entry name" value="ROK"/>
    <property type="match status" value="1"/>
</dbReference>
<gene>
    <name evidence="2" type="ORF">SK069_07190</name>
</gene>
<sequence length="302" mass="30284">MDPTIRTAGVDVGGTKIAVALLDGVVLRPARVEPTATEPAALLAQITRMVQALGPVAGVGVGVPSVVRISDGRVESSVNLTAFRDVALRQELTAALGVPVQVDNDANLAALAEAWDPELRLRHRSLVGITVGTGIGSGIVLEGRPLHGHRTSAAELGHLIVTAPPAGGAPPGGVAPLPTSLERWASGRALDELARDGGFADGSAVTAAAIGGDDGAAALLALLGERVGVGIAAVISLLEPEAVVVSGGVSRAGELLVGPARDAARRLLLPGLGTTTEIRVADHGPEAGVRGAALLARLPEVR</sequence>
<dbReference type="CDD" id="cd23763">
    <property type="entry name" value="ASKHA_ATPase_ROK"/>
    <property type="match status" value="1"/>
</dbReference>